<dbReference type="Proteomes" id="UP000799429">
    <property type="component" value="Unassembled WGS sequence"/>
</dbReference>
<organism evidence="1 2">
    <name type="scientific">Patellaria atrata CBS 101060</name>
    <dbReference type="NCBI Taxonomy" id="1346257"/>
    <lineage>
        <taxon>Eukaryota</taxon>
        <taxon>Fungi</taxon>
        <taxon>Dikarya</taxon>
        <taxon>Ascomycota</taxon>
        <taxon>Pezizomycotina</taxon>
        <taxon>Dothideomycetes</taxon>
        <taxon>Dothideomycetes incertae sedis</taxon>
        <taxon>Patellariales</taxon>
        <taxon>Patellariaceae</taxon>
        <taxon>Patellaria</taxon>
    </lineage>
</organism>
<evidence type="ECO:0000313" key="1">
    <source>
        <dbReference type="EMBL" id="KAF2834182.1"/>
    </source>
</evidence>
<dbReference type="AlphaFoldDB" id="A0A9P4S0N0"/>
<comment type="caution">
    <text evidence="1">The sequence shown here is derived from an EMBL/GenBank/DDBJ whole genome shotgun (WGS) entry which is preliminary data.</text>
</comment>
<sequence>MYTTLRLIRIGWRFSGEETLGMATIKDKQSAWYDTIPVPRMVQNQLGHLFELHIIDLDEKILKALHVILEKRDRRMWVVGTLAVFLLLHVRELDAGRNIYWRRYRDSGGFWIHPSMPTALIDEMVASCNSLLWHYHCSVGQQPLTLNWDSQKSMDLVDNNDTIVISMKALQSYVSKLKQDRLIGRKASDLYEDGNPNSVALTVSSLMFASINDSKVDDFH</sequence>
<name>A0A9P4S0N0_9PEZI</name>
<accession>A0A9P4S0N0</accession>
<dbReference type="PANTHER" id="PTHR35392">
    <property type="entry name" value="ZN(II)2CYS6 TRANSCRIPTION FACTOR (EUROFUNG)-RELATED-RELATED"/>
    <property type="match status" value="1"/>
</dbReference>
<keyword evidence="2" id="KW-1185">Reference proteome</keyword>
<evidence type="ECO:0000313" key="2">
    <source>
        <dbReference type="Proteomes" id="UP000799429"/>
    </source>
</evidence>
<dbReference type="InterPro" id="IPR052973">
    <property type="entry name" value="Fungal_sec-metab_reg_TF"/>
</dbReference>
<dbReference type="PANTHER" id="PTHR35392:SF3">
    <property type="entry name" value="ZN(2)-C6 FUNGAL-TYPE DOMAIN-CONTAINING PROTEIN"/>
    <property type="match status" value="1"/>
</dbReference>
<dbReference type="OrthoDB" id="5362630at2759"/>
<protein>
    <submittedName>
        <fullName evidence="1">Uncharacterized protein</fullName>
    </submittedName>
</protein>
<reference evidence="1" key="1">
    <citation type="journal article" date="2020" name="Stud. Mycol.">
        <title>101 Dothideomycetes genomes: a test case for predicting lifestyles and emergence of pathogens.</title>
        <authorList>
            <person name="Haridas S."/>
            <person name="Albert R."/>
            <person name="Binder M."/>
            <person name="Bloem J."/>
            <person name="Labutti K."/>
            <person name="Salamov A."/>
            <person name="Andreopoulos B."/>
            <person name="Baker S."/>
            <person name="Barry K."/>
            <person name="Bills G."/>
            <person name="Bluhm B."/>
            <person name="Cannon C."/>
            <person name="Castanera R."/>
            <person name="Culley D."/>
            <person name="Daum C."/>
            <person name="Ezra D."/>
            <person name="Gonzalez J."/>
            <person name="Henrissat B."/>
            <person name="Kuo A."/>
            <person name="Liang C."/>
            <person name="Lipzen A."/>
            <person name="Lutzoni F."/>
            <person name="Magnuson J."/>
            <person name="Mondo S."/>
            <person name="Nolan M."/>
            <person name="Ohm R."/>
            <person name="Pangilinan J."/>
            <person name="Park H.-J."/>
            <person name="Ramirez L."/>
            <person name="Alfaro M."/>
            <person name="Sun H."/>
            <person name="Tritt A."/>
            <person name="Yoshinaga Y."/>
            <person name="Zwiers L.-H."/>
            <person name="Turgeon B."/>
            <person name="Goodwin S."/>
            <person name="Spatafora J."/>
            <person name="Crous P."/>
            <person name="Grigoriev I."/>
        </authorList>
    </citation>
    <scope>NUCLEOTIDE SEQUENCE</scope>
    <source>
        <strain evidence="1">CBS 101060</strain>
    </source>
</reference>
<gene>
    <name evidence="1" type="ORF">M501DRAFT_984603</name>
</gene>
<proteinExistence type="predicted"/>
<dbReference type="EMBL" id="MU006126">
    <property type="protein sequence ID" value="KAF2834182.1"/>
    <property type="molecule type" value="Genomic_DNA"/>
</dbReference>